<dbReference type="EMBL" id="AHNR02000028">
    <property type="protein sequence ID" value="EKR55718.1"/>
    <property type="molecule type" value="Genomic_DNA"/>
</dbReference>
<reference evidence="1 2" key="1">
    <citation type="submission" date="2012-10" db="EMBL/GenBank/DDBJ databases">
        <authorList>
            <person name="Harkins D.M."/>
            <person name="Durkin A.S."/>
            <person name="Brinkac L.M."/>
            <person name="Haft D.H."/>
            <person name="Selengut J.D."/>
            <person name="Sanka R."/>
            <person name="DePew J."/>
            <person name="Purushe J."/>
            <person name="Chanthongthip A."/>
            <person name="Lattana O."/>
            <person name="Phetsouvanh R."/>
            <person name="Newton P.N."/>
            <person name="Vinetz J.M."/>
            <person name="Sutton G.G."/>
            <person name="Nierman W.C."/>
            <person name="Fouts D.E."/>
        </authorList>
    </citation>
    <scope>NUCLEOTIDE SEQUENCE [LARGE SCALE GENOMIC DNA]</scope>
    <source>
        <strain evidence="1 2">UI 12758</strain>
    </source>
</reference>
<sequence length="51" mass="6384">MLSGNQPQFVHTSTSKFFTDRFHRSKRTLKLYNKHLSLFFDEYFYQFIFRK</sequence>
<dbReference type="AlphaFoldDB" id="A0A0E2D8D6"/>
<proteinExistence type="predicted"/>
<evidence type="ECO:0000313" key="2">
    <source>
        <dbReference type="Proteomes" id="UP000001340"/>
    </source>
</evidence>
<comment type="caution">
    <text evidence="1">The sequence shown here is derived from an EMBL/GenBank/DDBJ whole genome shotgun (WGS) entry which is preliminary data.</text>
</comment>
<evidence type="ECO:0000313" key="1">
    <source>
        <dbReference type="EMBL" id="EKR55718.1"/>
    </source>
</evidence>
<name>A0A0E2D8D6_LEPIR</name>
<protein>
    <submittedName>
        <fullName evidence="1">Uncharacterized protein</fullName>
    </submittedName>
</protein>
<accession>A0A0E2D8D6</accession>
<dbReference type="Proteomes" id="UP000001340">
    <property type="component" value="Unassembled WGS sequence"/>
</dbReference>
<organism evidence="1 2">
    <name type="scientific">Leptospira interrogans str. UI 12758</name>
    <dbReference type="NCBI Taxonomy" id="1049938"/>
    <lineage>
        <taxon>Bacteria</taxon>
        <taxon>Pseudomonadati</taxon>
        <taxon>Spirochaetota</taxon>
        <taxon>Spirochaetia</taxon>
        <taxon>Leptospirales</taxon>
        <taxon>Leptospiraceae</taxon>
        <taxon>Leptospira</taxon>
    </lineage>
</organism>
<gene>
    <name evidence="1" type="ORF">LEP1GSC105_2104</name>
</gene>